<protein>
    <submittedName>
        <fullName evidence="2">Vanadium-dependent haloperoxidase</fullName>
    </submittedName>
</protein>
<sequence length="447" mass="49538">MNRKKNLISGLVIVLTLLLGACQSKKDYARTIHDPVLFSKTVKKLNDVVLENNFAPMVASRNYAYATIAAYEIVVAGDPANYQSLYQQIKHMPKMPAPEDTSRIDFPLAAMLAFTKVGNAVTFPEGSLMDYYGQLLNIADSVGMPAEKISGSIAYSDTVVATILGWAKKDNYAETRSATRYTVNEEPGRYVPTPPMYAQAVEPHWMEIRPFVLDSAAVCRAIIPPNFEPNNKNSAFYKAMMEVKLIGDSLTEEQKHIADFWDDNPFKMNVTGHVMFATKKFSPPGHWMNIVGIAAQKAGADFNTTVTGYAKTAIALFDGFISCWEGKYMYNYIRPETVINQLVDPEWRPYIQTPPFPSFPSGHATVSAAAAETMGSVFGENLAFTDTSLLEFGIANREIKSFRDAAAEAAMSRLYGGIHFRFDNDLGSESGKRVGELIVKKLTMKKN</sequence>
<dbReference type="Gene3D" id="1.10.606.20">
    <property type="match status" value="1"/>
</dbReference>
<dbReference type="Pfam" id="PF01569">
    <property type="entry name" value="PAP2"/>
    <property type="match status" value="1"/>
</dbReference>
<dbReference type="PANTHER" id="PTHR34599:SF2">
    <property type="entry name" value="TRAF-TYPE DOMAIN-CONTAINING PROTEIN"/>
    <property type="match status" value="1"/>
</dbReference>
<keyword evidence="3" id="KW-1185">Reference proteome</keyword>
<dbReference type="InterPro" id="IPR052559">
    <property type="entry name" value="V-haloperoxidase"/>
</dbReference>
<evidence type="ECO:0000259" key="1">
    <source>
        <dbReference type="Pfam" id="PF01569"/>
    </source>
</evidence>
<dbReference type="PANTHER" id="PTHR34599">
    <property type="entry name" value="PEROXIDASE-RELATED"/>
    <property type="match status" value="1"/>
</dbReference>
<comment type="caution">
    <text evidence="2">The sequence shown here is derived from an EMBL/GenBank/DDBJ whole genome shotgun (WGS) entry which is preliminary data.</text>
</comment>
<proteinExistence type="predicted"/>
<dbReference type="EMBL" id="JAKEVY010000004">
    <property type="protein sequence ID" value="MCF1716449.1"/>
    <property type="molecule type" value="Genomic_DNA"/>
</dbReference>
<evidence type="ECO:0000313" key="2">
    <source>
        <dbReference type="EMBL" id="MCF1716449.1"/>
    </source>
</evidence>
<accession>A0ABS9BMK7</accession>
<evidence type="ECO:0000313" key="3">
    <source>
        <dbReference type="Proteomes" id="UP001200145"/>
    </source>
</evidence>
<dbReference type="SUPFAM" id="SSF48317">
    <property type="entry name" value="Acid phosphatase/Vanadium-dependent haloperoxidase"/>
    <property type="match status" value="1"/>
</dbReference>
<gene>
    <name evidence="2" type="ORF">L0U88_17545</name>
</gene>
<dbReference type="InterPro" id="IPR000326">
    <property type="entry name" value="PAP2/HPO"/>
</dbReference>
<reference evidence="2 3" key="1">
    <citation type="submission" date="2022-01" db="EMBL/GenBank/DDBJ databases">
        <title>Flavihumibacter sp. nov., isolated from sediment of a river.</title>
        <authorList>
            <person name="Liu H."/>
        </authorList>
    </citation>
    <scope>NUCLEOTIDE SEQUENCE [LARGE SCALE GENOMIC DNA]</scope>
    <source>
        <strain evidence="2 3">RY-1</strain>
    </source>
</reference>
<dbReference type="CDD" id="cd03398">
    <property type="entry name" value="PAP2_haloperoxidase"/>
    <property type="match status" value="1"/>
</dbReference>
<dbReference type="RefSeq" id="WP_234867660.1">
    <property type="nucleotide sequence ID" value="NZ_JAKEVY010000004.1"/>
</dbReference>
<feature type="domain" description="Phosphatidic acid phosphatase type 2/haloperoxidase" evidence="1">
    <location>
        <begin position="325"/>
        <end position="424"/>
    </location>
</feature>
<dbReference type="InterPro" id="IPR036938">
    <property type="entry name" value="PAP2/HPO_sf"/>
</dbReference>
<dbReference type="PROSITE" id="PS51257">
    <property type="entry name" value="PROKAR_LIPOPROTEIN"/>
    <property type="match status" value="1"/>
</dbReference>
<organism evidence="2 3">
    <name type="scientific">Flavihumibacter fluminis</name>
    <dbReference type="NCBI Taxonomy" id="2909236"/>
    <lineage>
        <taxon>Bacteria</taxon>
        <taxon>Pseudomonadati</taxon>
        <taxon>Bacteroidota</taxon>
        <taxon>Chitinophagia</taxon>
        <taxon>Chitinophagales</taxon>
        <taxon>Chitinophagaceae</taxon>
        <taxon>Flavihumibacter</taxon>
    </lineage>
</organism>
<name>A0ABS9BMK7_9BACT</name>
<dbReference type="Proteomes" id="UP001200145">
    <property type="component" value="Unassembled WGS sequence"/>
</dbReference>